<dbReference type="GO" id="GO:0003700">
    <property type="term" value="F:DNA-binding transcription factor activity"/>
    <property type="evidence" value="ECO:0007669"/>
    <property type="project" value="InterPro"/>
</dbReference>
<feature type="domain" description="HTH arsR-type" evidence="1">
    <location>
        <begin position="16"/>
        <end position="115"/>
    </location>
</feature>
<reference evidence="2" key="1">
    <citation type="submission" date="2021-03" db="EMBL/GenBank/DDBJ databases">
        <title>Whole genome shotgun sequence of Actinoplanes auranticolor NBRC 12245.</title>
        <authorList>
            <person name="Komaki H."/>
            <person name="Tamura T."/>
        </authorList>
    </citation>
    <scope>NUCLEOTIDE SEQUENCE</scope>
    <source>
        <strain evidence="2">NBRC 12245</strain>
    </source>
</reference>
<keyword evidence="3" id="KW-1185">Reference proteome</keyword>
<dbReference type="SMART" id="SM00418">
    <property type="entry name" value="HTH_ARSR"/>
    <property type="match status" value="1"/>
</dbReference>
<dbReference type="InterPro" id="IPR001845">
    <property type="entry name" value="HTH_ArsR_DNA-bd_dom"/>
</dbReference>
<dbReference type="InterPro" id="IPR011991">
    <property type="entry name" value="ArsR-like_HTH"/>
</dbReference>
<organism evidence="2 3">
    <name type="scientific">Actinoplanes auranticolor</name>
    <dbReference type="NCBI Taxonomy" id="47988"/>
    <lineage>
        <taxon>Bacteria</taxon>
        <taxon>Bacillati</taxon>
        <taxon>Actinomycetota</taxon>
        <taxon>Actinomycetes</taxon>
        <taxon>Micromonosporales</taxon>
        <taxon>Micromonosporaceae</taxon>
        <taxon>Actinoplanes</taxon>
    </lineage>
</organism>
<gene>
    <name evidence="2" type="ORF">Aau02nite_17270</name>
</gene>
<protein>
    <submittedName>
        <fullName evidence="2">Transcriptional regulator</fullName>
    </submittedName>
</protein>
<dbReference type="AlphaFoldDB" id="A0A919S5D1"/>
<evidence type="ECO:0000313" key="3">
    <source>
        <dbReference type="Proteomes" id="UP000681340"/>
    </source>
</evidence>
<dbReference type="Gene3D" id="1.10.10.10">
    <property type="entry name" value="Winged helix-like DNA-binding domain superfamily/Winged helix DNA-binding domain"/>
    <property type="match status" value="1"/>
</dbReference>
<evidence type="ECO:0000313" key="2">
    <source>
        <dbReference type="EMBL" id="GIM65464.1"/>
    </source>
</evidence>
<dbReference type="InterPro" id="IPR036390">
    <property type="entry name" value="WH_DNA-bd_sf"/>
</dbReference>
<comment type="caution">
    <text evidence="2">The sequence shown here is derived from an EMBL/GenBank/DDBJ whole genome shotgun (WGS) entry which is preliminary data.</text>
</comment>
<dbReference type="EMBL" id="BOQL01000017">
    <property type="protein sequence ID" value="GIM65464.1"/>
    <property type="molecule type" value="Genomic_DNA"/>
</dbReference>
<accession>A0A919S5D1</accession>
<dbReference type="Proteomes" id="UP000681340">
    <property type="component" value="Unassembled WGS sequence"/>
</dbReference>
<sequence>MSLTNPFGDLQVTDPQAMRALAHPVRLAILSFLQRNGPATATVLSPHVGATPSVTSWHLRHLAGFGLVTDADPEEVPGDRRQRWWKAKARGFSVTAGEDPESQVAARALGEQLAAAAQQQVTTWITDVGPGLPARWQRVVGVSNTNVPLTPDELEELSRRIDELIAPYVHRAEADAPDGARIVRILRHYLPGADDLRPTPGEES</sequence>
<dbReference type="CDD" id="cd00090">
    <property type="entry name" value="HTH_ARSR"/>
    <property type="match status" value="1"/>
</dbReference>
<evidence type="ECO:0000259" key="1">
    <source>
        <dbReference type="SMART" id="SM00418"/>
    </source>
</evidence>
<dbReference type="InterPro" id="IPR036388">
    <property type="entry name" value="WH-like_DNA-bd_sf"/>
</dbReference>
<dbReference type="RefSeq" id="WP_212987793.1">
    <property type="nucleotide sequence ID" value="NZ_BAABEA010000017.1"/>
</dbReference>
<name>A0A919S5D1_9ACTN</name>
<proteinExistence type="predicted"/>
<dbReference type="Pfam" id="PF12840">
    <property type="entry name" value="HTH_20"/>
    <property type="match status" value="1"/>
</dbReference>
<dbReference type="SUPFAM" id="SSF46785">
    <property type="entry name" value="Winged helix' DNA-binding domain"/>
    <property type="match status" value="1"/>
</dbReference>